<dbReference type="InterPro" id="IPR002656">
    <property type="entry name" value="Acyl_transf_3_dom"/>
</dbReference>
<evidence type="ECO:0000256" key="3">
    <source>
        <dbReference type="ARBA" id="ARBA00022475"/>
    </source>
</evidence>
<dbReference type="RefSeq" id="WP_005803188.1">
    <property type="nucleotide sequence ID" value="NZ_JH724200.1"/>
</dbReference>
<dbReference type="GO" id="GO:0005886">
    <property type="term" value="C:plasma membrane"/>
    <property type="evidence" value="ECO:0007669"/>
    <property type="project" value="UniProtKB-SubCell"/>
</dbReference>
<keyword evidence="5 7" id="KW-1133">Transmembrane helix</keyword>
<proteinExistence type="inferred from homology"/>
<dbReference type="EMBL" id="AGXP01000049">
    <property type="protein sequence ID" value="EIY89670.1"/>
    <property type="molecule type" value="Genomic_DNA"/>
</dbReference>
<feature type="transmembrane region" description="Helical" evidence="7">
    <location>
        <begin position="305"/>
        <end position="326"/>
    </location>
</feature>
<feature type="transmembrane region" description="Helical" evidence="7">
    <location>
        <begin position="87"/>
        <end position="108"/>
    </location>
</feature>
<reference evidence="9 10" key="1">
    <citation type="submission" date="2012-02" db="EMBL/GenBank/DDBJ databases">
        <title>The Genome Sequence of Bacteroides fragilis CL05T12C13.</title>
        <authorList>
            <consortium name="The Broad Institute Genome Sequencing Platform"/>
            <person name="Earl A."/>
            <person name="Ward D."/>
            <person name="Feldgarden M."/>
            <person name="Gevers D."/>
            <person name="Zitomersky N.L."/>
            <person name="Coyne M.J."/>
            <person name="Comstock L.E."/>
            <person name="Young S.K."/>
            <person name="Zeng Q."/>
            <person name="Gargeya S."/>
            <person name="Fitzgerald M."/>
            <person name="Haas B."/>
            <person name="Abouelleil A."/>
            <person name="Alvarado L."/>
            <person name="Arachchi H.M."/>
            <person name="Berlin A."/>
            <person name="Chapman S.B."/>
            <person name="Gearin G."/>
            <person name="Goldberg J."/>
            <person name="Griggs A."/>
            <person name="Gujja S."/>
            <person name="Hansen M."/>
            <person name="Heiman D."/>
            <person name="Howarth C."/>
            <person name="Larimer J."/>
            <person name="Lui A."/>
            <person name="MacDonald P.J.P."/>
            <person name="McCowen C."/>
            <person name="Montmayeur A."/>
            <person name="Murphy C."/>
            <person name="Neiman D."/>
            <person name="Pearson M."/>
            <person name="Priest M."/>
            <person name="Roberts A."/>
            <person name="Saif S."/>
            <person name="Shea T."/>
            <person name="Sisk P."/>
            <person name="Stolte C."/>
            <person name="Sykes S."/>
            <person name="Wortman J."/>
            <person name="Nusbaum C."/>
            <person name="Birren B."/>
        </authorList>
    </citation>
    <scope>NUCLEOTIDE SEQUENCE [LARGE SCALE GENOMIC DNA]</scope>
    <source>
        <strain evidence="9 10">CL05T12C13</strain>
    </source>
</reference>
<feature type="transmembrane region" description="Helical" evidence="7">
    <location>
        <begin position="12"/>
        <end position="33"/>
    </location>
</feature>
<dbReference type="HOGENOM" id="CLU_023915_2_2_10"/>
<name>I9APT2_BACFG</name>
<dbReference type="AlphaFoldDB" id="I9APT2"/>
<feature type="transmembrane region" description="Helical" evidence="7">
    <location>
        <begin position="171"/>
        <end position="191"/>
    </location>
</feature>
<feature type="transmembrane region" description="Helical" evidence="7">
    <location>
        <begin position="240"/>
        <end position="258"/>
    </location>
</feature>
<comment type="subcellular location">
    <subcellularLocation>
        <location evidence="1">Cell membrane</location>
        <topology evidence="1">Multi-pass membrane protein</topology>
    </subcellularLocation>
</comment>
<dbReference type="PANTHER" id="PTHR40074">
    <property type="entry name" value="O-ACETYLTRANSFERASE WECH"/>
    <property type="match status" value="1"/>
</dbReference>
<feature type="transmembrane region" description="Helical" evidence="7">
    <location>
        <begin position="211"/>
        <end position="228"/>
    </location>
</feature>
<evidence type="ECO:0000256" key="1">
    <source>
        <dbReference type="ARBA" id="ARBA00004651"/>
    </source>
</evidence>
<dbReference type="Proteomes" id="UP000003917">
    <property type="component" value="Unassembled WGS sequence"/>
</dbReference>
<accession>I9APT2</accession>
<gene>
    <name evidence="9" type="ORF">HMPREF1080_04175</name>
</gene>
<dbReference type="GO" id="GO:0009246">
    <property type="term" value="P:enterobacterial common antigen biosynthetic process"/>
    <property type="evidence" value="ECO:0007669"/>
    <property type="project" value="TreeGrafter"/>
</dbReference>
<evidence type="ECO:0000256" key="5">
    <source>
        <dbReference type="ARBA" id="ARBA00022989"/>
    </source>
</evidence>
<sequence length="344" mass="40346">MKTVKIAHRGERVGYIDAIRGFAILLVVLGHILNIGTGNYDENELLHRIIYAFHMPLFFFISGIVSYKKTEVWTGMYFMKFVKRKSLVLIVPTFVFFVLAMAIEHKNISEAFIEGGVGRYWFGQALFQMLLVYGLISWISNRISTYLLMPLLIICCLSRAICLFVDEEPLLYRVFVSREFFMNFYFFVFGLMARKYHGTFTKMIESSNIRGWALVIFMGFLVLVYQEWMPSFAIKLSNQLFLRISGVLLIYCLFYHSQKYLEQKNFISNSLKFIGKRTFDIYLIHYFFIPDLSGIWRYIGESDMLLFQLMVSMFLMITTVFCSILLGEIVRRSGRVAKWILGVY</sequence>
<evidence type="ECO:0000256" key="7">
    <source>
        <dbReference type="SAM" id="Phobius"/>
    </source>
</evidence>
<comment type="caution">
    <text evidence="9">The sequence shown here is derived from an EMBL/GenBank/DDBJ whole genome shotgun (WGS) entry which is preliminary data.</text>
</comment>
<evidence type="ECO:0000256" key="6">
    <source>
        <dbReference type="ARBA" id="ARBA00023136"/>
    </source>
</evidence>
<evidence type="ECO:0000256" key="2">
    <source>
        <dbReference type="ARBA" id="ARBA00007400"/>
    </source>
</evidence>
<keyword evidence="6 7" id="KW-0472">Membrane</keyword>
<evidence type="ECO:0000313" key="9">
    <source>
        <dbReference type="EMBL" id="EIY89670.1"/>
    </source>
</evidence>
<feature type="transmembrane region" description="Helical" evidence="7">
    <location>
        <begin position="120"/>
        <end position="139"/>
    </location>
</feature>
<dbReference type="PANTHER" id="PTHR40074:SF2">
    <property type="entry name" value="O-ACETYLTRANSFERASE WECH"/>
    <property type="match status" value="1"/>
</dbReference>
<organism evidence="9 10">
    <name type="scientific">Bacteroides fragilis CL05T12C13</name>
    <dbReference type="NCBI Taxonomy" id="997881"/>
    <lineage>
        <taxon>Bacteria</taxon>
        <taxon>Pseudomonadati</taxon>
        <taxon>Bacteroidota</taxon>
        <taxon>Bacteroidia</taxon>
        <taxon>Bacteroidales</taxon>
        <taxon>Bacteroidaceae</taxon>
        <taxon>Bacteroides</taxon>
    </lineage>
</organism>
<evidence type="ECO:0000256" key="4">
    <source>
        <dbReference type="ARBA" id="ARBA00022692"/>
    </source>
</evidence>
<feature type="transmembrane region" description="Helical" evidence="7">
    <location>
        <begin position="45"/>
        <end position="67"/>
    </location>
</feature>
<evidence type="ECO:0000259" key="8">
    <source>
        <dbReference type="Pfam" id="PF01757"/>
    </source>
</evidence>
<dbReference type="Pfam" id="PF01757">
    <property type="entry name" value="Acyl_transf_3"/>
    <property type="match status" value="1"/>
</dbReference>
<dbReference type="PATRIC" id="fig|997881.3.peg.4402"/>
<dbReference type="GO" id="GO:0016413">
    <property type="term" value="F:O-acetyltransferase activity"/>
    <property type="evidence" value="ECO:0007669"/>
    <property type="project" value="TreeGrafter"/>
</dbReference>
<comment type="similarity">
    <text evidence="2">Belongs to the acyltransferase 3 family.</text>
</comment>
<feature type="transmembrane region" description="Helical" evidence="7">
    <location>
        <begin position="146"/>
        <end position="165"/>
    </location>
</feature>
<feature type="domain" description="Acyltransferase 3" evidence="8">
    <location>
        <begin position="14"/>
        <end position="326"/>
    </location>
</feature>
<protein>
    <recommendedName>
        <fullName evidence="8">Acyltransferase 3 domain-containing protein</fullName>
    </recommendedName>
</protein>
<keyword evidence="4 7" id="KW-0812">Transmembrane</keyword>
<feature type="transmembrane region" description="Helical" evidence="7">
    <location>
        <begin position="279"/>
        <end position="299"/>
    </location>
</feature>
<evidence type="ECO:0000313" key="10">
    <source>
        <dbReference type="Proteomes" id="UP000003917"/>
    </source>
</evidence>
<keyword evidence="3" id="KW-1003">Cell membrane</keyword>